<proteinExistence type="inferred from homology"/>
<dbReference type="SUPFAM" id="SSF54189">
    <property type="entry name" value="Ribosomal proteins S24e, L23 and L15e"/>
    <property type="match status" value="1"/>
</dbReference>
<comment type="similarity">
    <text evidence="1">Belongs to the universal ribosomal protein uL23 family.</text>
</comment>
<dbReference type="PANTHER" id="PTHR12059:SF5">
    <property type="entry name" value="LARGE RIBOSOMAL SUBUNIT PROTEIN UL23M"/>
    <property type="match status" value="1"/>
</dbReference>
<dbReference type="GO" id="GO:0032543">
    <property type="term" value="P:mitochondrial translation"/>
    <property type="evidence" value="ECO:0007669"/>
    <property type="project" value="TreeGrafter"/>
</dbReference>
<name>A0AA39GSI1_SARSR</name>
<keyword evidence="6" id="KW-1185">Reference proteome</keyword>
<reference evidence="5" key="1">
    <citation type="submission" date="2022-10" db="EMBL/GenBank/DDBJ databases">
        <title>Determination and structural analysis of whole genome sequence of Sarocladium strictum F4-1.</title>
        <authorList>
            <person name="Hu L."/>
            <person name="Jiang Y."/>
        </authorList>
    </citation>
    <scope>NUCLEOTIDE SEQUENCE</scope>
    <source>
        <strain evidence="5">F4-1</strain>
    </source>
</reference>
<comment type="caution">
    <text evidence="5">The sequence shown here is derived from an EMBL/GenBank/DDBJ whole genome shotgun (WGS) entry which is preliminary data.</text>
</comment>
<dbReference type="GO" id="GO:0005762">
    <property type="term" value="C:mitochondrial large ribosomal subunit"/>
    <property type="evidence" value="ECO:0007669"/>
    <property type="project" value="TreeGrafter"/>
</dbReference>
<evidence type="ECO:0000256" key="2">
    <source>
        <dbReference type="ARBA" id="ARBA00022980"/>
    </source>
</evidence>
<dbReference type="EMBL" id="JAPDFR010000001">
    <property type="protein sequence ID" value="KAK0391302.1"/>
    <property type="molecule type" value="Genomic_DNA"/>
</dbReference>
<dbReference type="InterPro" id="IPR012678">
    <property type="entry name" value="Ribosomal_uL23/eL15/eS24_sf"/>
</dbReference>
<protein>
    <recommendedName>
        <fullName evidence="4">Large ribosomal subunit protein uL23m</fullName>
    </recommendedName>
</protein>
<evidence type="ECO:0000256" key="4">
    <source>
        <dbReference type="ARBA" id="ARBA00039977"/>
    </source>
</evidence>
<evidence type="ECO:0000313" key="6">
    <source>
        <dbReference type="Proteomes" id="UP001175261"/>
    </source>
</evidence>
<dbReference type="AlphaFoldDB" id="A0AA39GSI1"/>
<keyword evidence="3" id="KW-0687">Ribonucleoprotein</keyword>
<accession>A0AA39GSI1</accession>
<sequence>MAEAAAGAVARQLPKFKLGSKQVFLPDHVITFLHKTHLPPNEAAFQVPLTFTKFDLRDYLWNVYNVEVTKVRSYVKAQPLTQRPNRANSWYRPQSLKIMNVELKEPFQWPEAPTDLQPWSNELFKQREARLKQNRREQFFAQTAKLEMKSSKPVSKERKELSELAQKMLSGEVQWKNDVILDPKWDELVKSLDTKEGADTAAVKAKEVNNRSEQTS</sequence>
<evidence type="ECO:0000256" key="3">
    <source>
        <dbReference type="ARBA" id="ARBA00023274"/>
    </source>
</evidence>
<organism evidence="5 6">
    <name type="scientific">Sarocladium strictum</name>
    <name type="common">Black bundle disease fungus</name>
    <name type="synonym">Acremonium strictum</name>
    <dbReference type="NCBI Taxonomy" id="5046"/>
    <lineage>
        <taxon>Eukaryota</taxon>
        <taxon>Fungi</taxon>
        <taxon>Dikarya</taxon>
        <taxon>Ascomycota</taxon>
        <taxon>Pezizomycotina</taxon>
        <taxon>Sordariomycetes</taxon>
        <taxon>Hypocreomycetidae</taxon>
        <taxon>Hypocreales</taxon>
        <taxon>Sarocladiaceae</taxon>
        <taxon>Sarocladium</taxon>
    </lineage>
</organism>
<dbReference type="Pfam" id="PF00276">
    <property type="entry name" value="Ribosomal_L23"/>
    <property type="match status" value="1"/>
</dbReference>
<keyword evidence="2" id="KW-0689">Ribosomal protein</keyword>
<evidence type="ECO:0000256" key="1">
    <source>
        <dbReference type="ARBA" id="ARBA00006700"/>
    </source>
</evidence>
<dbReference type="InterPro" id="IPR012677">
    <property type="entry name" value="Nucleotide-bd_a/b_plait_sf"/>
</dbReference>
<dbReference type="Gene3D" id="3.30.70.330">
    <property type="match status" value="1"/>
</dbReference>
<evidence type="ECO:0000313" key="5">
    <source>
        <dbReference type="EMBL" id="KAK0391302.1"/>
    </source>
</evidence>
<dbReference type="GO" id="GO:0003735">
    <property type="term" value="F:structural constituent of ribosome"/>
    <property type="evidence" value="ECO:0007669"/>
    <property type="project" value="InterPro"/>
</dbReference>
<gene>
    <name evidence="5" type="ORF">NLU13_0803</name>
</gene>
<dbReference type="PANTHER" id="PTHR12059">
    <property type="entry name" value="RIBOSOMAL PROTEIN L23-RELATED"/>
    <property type="match status" value="1"/>
</dbReference>
<dbReference type="Proteomes" id="UP001175261">
    <property type="component" value="Unassembled WGS sequence"/>
</dbReference>
<dbReference type="InterPro" id="IPR013025">
    <property type="entry name" value="Ribosomal_uL23-like"/>
</dbReference>